<evidence type="ECO:0000313" key="10">
    <source>
        <dbReference type="EMBL" id="ROG98434.1"/>
    </source>
</evidence>
<evidence type="ECO:0000313" key="19">
    <source>
        <dbReference type="Proteomes" id="UP000259497"/>
    </source>
</evidence>
<evidence type="ECO:0000256" key="7">
    <source>
        <dbReference type="SAM" id="Phobius"/>
    </source>
</evidence>
<dbReference type="Proteomes" id="UP000441029">
    <property type="component" value="Unassembled WGS sequence"/>
</dbReference>
<dbReference type="EMBL" id="UGLH01000005">
    <property type="protein sequence ID" value="STT79635.1"/>
    <property type="molecule type" value="Genomic_DNA"/>
</dbReference>
<reference evidence="11 17" key="2">
    <citation type="submission" date="2018-06" db="EMBL/GenBank/DDBJ databases">
        <authorList>
            <consortium name="Pathogen Informatics"/>
            <person name="Doyle S."/>
        </authorList>
    </citation>
    <scope>NUCLEOTIDE SEQUENCE [LARGE SCALE GENOMIC DNA]</scope>
    <source>
        <strain evidence="11 17">NCTC5047</strain>
    </source>
</reference>
<evidence type="ECO:0000313" key="23">
    <source>
        <dbReference type="Proteomes" id="UP000441029"/>
    </source>
</evidence>
<accession>A0A099PPA7</accession>
<keyword evidence="6 7" id="KW-0472">Membrane</keyword>
<dbReference type="RefSeq" id="WP_016530182.1">
    <property type="nucleotide sequence ID" value="NZ_ABLUVU020000005.1"/>
</dbReference>
<evidence type="ECO:0000313" key="18">
    <source>
        <dbReference type="Proteomes" id="UP000258798"/>
    </source>
</evidence>
<dbReference type="Proteomes" id="UP000258798">
    <property type="component" value="Unassembled WGS sequence"/>
</dbReference>
<dbReference type="Proteomes" id="UP000259497">
    <property type="component" value="Unassembled WGS sequence"/>
</dbReference>
<dbReference type="Proteomes" id="UP000282433">
    <property type="component" value="Chromosome"/>
</dbReference>
<dbReference type="InterPro" id="IPR025594">
    <property type="entry name" value="YebO"/>
</dbReference>
<keyword evidence="4 7" id="KW-0812">Transmembrane</keyword>
<reference evidence="10 22" key="3">
    <citation type="submission" date="2018-10" db="EMBL/GenBank/DDBJ databases">
        <authorList>
            <person name="Vanduin D."/>
            <person name="Fouts D."/>
            <person name="Wright M."/>
            <person name="Sutton G."/>
            <person name="Nguyen K."/>
            <person name="Kreiswirth B."/>
            <person name="Chen L."/>
            <person name="Rojas L."/>
            <person name="Hujer A."/>
            <person name="Hujer K."/>
            <person name="Bonomo R."/>
            <person name="Adams M."/>
        </authorList>
    </citation>
    <scope>NUCLEOTIDE SEQUENCE [LARGE SCALE GENOMIC DNA]</scope>
    <source>
        <strain evidence="10 22">CRK0165</strain>
    </source>
</reference>
<evidence type="ECO:0000313" key="22">
    <source>
        <dbReference type="Proteomes" id="UP000283322"/>
    </source>
</evidence>
<reference evidence="14 20" key="4">
    <citation type="submission" date="2018-10" db="EMBL/GenBank/DDBJ databases">
        <authorList>
            <person name="Noll B N."/>
        </authorList>
    </citation>
    <scope>NUCLEOTIDE SEQUENCE [LARGE SCALE GENOMIC DNA]</scope>
    <source>
        <strain evidence="14">Kpneu006</strain>
    </source>
</reference>
<organism evidence="10 22">
    <name type="scientific">Klebsiella pneumoniae</name>
    <dbReference type="NCBI Taxonomy" id="573"/>
    <lineage>
        <taxon>Bacteria</taxon>
        <taxon>Pseudomonadati</taxon>
        <taxon>Pseudomonadota</taxon>
        <taxon>Gammaproteobacteria</taxon>
        <taxon>Enterobacterales</taxon>
        <taxon>Enterobacteriaceae</taxon>
        <taxon>Klebsiella/Raoultella group</taxon>
        <taxon>Klebsiella</taxon>
        <taxon>Klebsiella pneumoniae complex</taxon>
    </lineage>
</organism>
<evidence type="ECO:0000313" key="14">
    <source>
        <dbReference type="EMBL" id="VCV77952.1"/>
    </source>
</evidence>
<sequence>MTTTGWILLFVFARLIDLVIWYFLNRGSVRANDQIAMLKEISEKQSAQIDLLIALAHKKEEPEKDYLEEARKKAGLI</sequence>
<evidence type="ECO:0000313" key="11">
    <source>
        <dbReference type="EMBL" id="STT79635.1"/>
    </source>
</evidence>
<evidence type="ECO:0000256" key="4">
    <source>
        <dbReference type="ARBA" id="ARBA00022692"/>
    </source>
</evidence>
<evidence type="ECO:0000256" key="1">
    <source>
        <dbReference type="ARBA" id="ARBA00004162"/>
    </source>
</evidence>
<dbReference type="EMBL" id="NCMJ01000019">
    <property type="protein sequence ID" value="PLE29155.1"/>
    <property type="molecule type" value="Genomic_DNA"/>
</dbReference>
<evidence type="ECO:0000256" key="2">
    <source>
        <dbReference type="ARBA" id="ARBA00015648"/>
    </source>
</evidence>
<evidence type="ECO:0000313" key="20">
    <source>
        <dbReference type="Proteomes" id="UP000269921"/>
    </source>
</evidence>
<keyword evidence="3" id="KW-1003">Cell membrane</keyword>
<dbReference type="EMBL" id="UIXM01000016">
    <property type="protein sequence ID" value="SVS28411.1"/>
    <property type="molecule type" value="Genomic_DNA"/>
</dbReference>
<dbReference type="Proteomes" id="UP000283322">
    <property type="component" value="Unassembled WGS sequence"/>
</dbReference>
<evidence type="ECO:0000313" key="9">
    <source>
        <dbReference type="EMBL" id="PLE29155.1"/>
    </source>
</evidence>
<proteinExistence type="predicted"/>
<protein>
    <recommendedName>
        <fullName evidence="2">Uncharacterized protein YebO</fullName>
    </recommendedName>
</protein>
<evidence type="ECO:0000313" key="17">
    <source>
        <dbReference type="Proteomes" id="UP000254340"/>
    </source>
</evidence>
<reference evidence="8 23" key="6">
    <citation type="submission" date="2019-11" db="EMBL/GenBank/DDBJ databases">
        <title>Molecular typing, antibiotic resistance determination and virulence profiling for 36 multidrug-resistant clinical Klebsiella pneumoniae isolates using second- and third-generation sequencing.</title>
        <authorList>
            <person name="Shelenkov A."/>
            <person name="Mikhaylova Y."/>
            <person name="Yanushevich Y."/>
            <person name="Samoilov A."/>
            <person name="Petrova L."/>
            <person name="Fomina V."/>
            <person name="Gusarov V."/>
            <person name="Zamyatin M."/>
            <person name="Shagin D."/>
        </authorList>
    </citation>
    <scope>NUCLEOTIDE SEQUENCE [LARGE SCALE GENOMIC DNA]</scope>
    <source>
        <strain evidence="8 23">CriePir226</strain>
    </source>
</reference>
<dbReference type="Pfam" id="PF13974">
    <property type="entry name" value="YebO"/>
    <property type="match status" value="1"/>
</dbReference>
<reference evidence="9 16" key="1">
    <citation type="journal article" date="2017" name="J. Infect. Dis.">
        <title>An Analysis of the Epidemic of Klebsiella pneumoniae Carbapenemase-Producing K. pneumoniae: Convergence of Two Evolutionary Mechanisms Creates the Perfect Storm.</title>
        <authorList>
            <person name="Rojas L.J."/>
            <person name="Weinstock G.M."/>
            <person name="De La Cadena E."/>
            <person name="Diaz L."/>
            <person name="Rios R."/>
            <person name="Hanson B.M."/>
            <person name="Brown J.S."/>
            <person name="Vats P."/>
            <person name="Phillips D.S."/>
            <person name="Nguyen H."/>
            <person name="Hujer K.M."/>
            <person name="Correa A."/>
            <person name="Adams M.D."/>
            <person name="Perez F."/>
            <person name="Sodergren E."/>
            <person name="Narechania A."/>
            <person name="Planet P.J."/>
            <person name="Villegas M.V."/>
            <person name="Bonomo R.A."/>
            <person name="Arias C.A."/>
        </authorList>
    </citation>
    <scope>NUCLEOTIDE SEQUENCE [LARGE SCALE GENOMIC DNA]</scope>
    <source>
        <strain evidence="9 16">COL-Kpn30</strain>
    </source>
</reference>
<gene>
    <name evidence="9" type="ORF">B6I68_02900</name>
    <name evidence="14" type="ORF">BANRA_03278</name>
    <name evidence="10" type="ORF">BL124_00010730</name>
    <name evidence="8" type="ORF">GJJ01_24870</name>
    <name evidence="15" type="ORF">NCTC13635_00603</name>
    <name evidence="11" type="ORF">NCTC5047_02181</name>
    <name evidence="12" type="ORF">SAMEA3649733_04155</name>
    <name evidence="13" type="ORF">SAMEA3729652_02017</name>
</gene>
<keyword evidence="5 7" id="KW-1133">Transmembrane helix</keyword>
<dbReference type="Proteomes" id="UP000234439">
    <property type="component" value="Unassembled WGS sequence"/>
</dbReference>
<dbReference type="EMBL" id="LR134162">
    <property type="protein sequence ID" value="VEA99503.1"/>
    <property type="molecule type" value="Genomic_DNA"/>
</dbReference>
<dbReference type="AlphaFoldDB" id="A0A099PPA7"/>
<evidence type="ECO:0000313" key="12">
    <source>
        <dbReference type="EMBL" id="SVS28411.1"/>
    </source>
</evidence>
<evidence type="ECO:0000256" key="6">
    <source>
        <dbReference type="ARBA" id="ARBA00023136"/>
    </source>
</evidence>
<evidence type="ECO:0000313" key="15">
    <source>
        <dbReference type="EMBL" id="VEA99503.1"/>
    </source>
</evidence>
<evidence type="ECO:0000256" key="5">
    <source>
        <dbReference type="ARBA" id="ARBA00022989"/>
    </source>
</evidence>
<dbReference type="GO" id="GO:0005886">
    <property type="term" value="C:plasma membrane"/>
    <property type="evidence" value="ECO:0007669"/>
    <property type="project" value="UniProtKB-SubCell"/>
</dbReference>
<evidence type="ECO:0000313" key="13">
    <source>
        <dbReference type="EMBL" id="SWT12179.1"/>
    </source>
</evidence>
<evidence type="ECO:0000313" key="16">
    <source>
        <dbReference type="Proteomes" id="UP000234439"/>
    </source>
</evidence>
<evidence type="ECO:0000313" key="8">
    <source>
        <dbReference type="EMBL" id="MRJ99166.1"/>
    </source>
</evidence>
<feature type="transmembrane region" description="Helical" evidence="7">
    <location>
        <begin position="6"/>
        <end position="24"/>
    </location>
</feature>
<reference evidence="15 21" key="5">
    <citation type="submission" date="2018-12" db="EMBL/GenBank/DDBJ databases">
        <authorList>
            <consortium name="Pathogen Informatics"/>
        </authorList>
    </citation>
    <scope>NUCLEOTIDE SEQUENCE [LARGE SCALE GENOMIC DNA]</scope>
    <source>
        <strain evidence="12 19">EuSCAPE_GR114</strain>
        <strain evidence="13 18">EuSCAPE_TR125</strain>
        <strain evidence="15 21">NCTC13635</strain>
    </source>
</reference>
<comment type="subcellular location">
    <subcellularLocation>
        <location evidence="1">Cell membrane</location>
        <topology evidence="1">Single-pass membrane protein</topology>
    </subcellularLocation>
</comment>
<dbReference type="EMBL" id="MPYG04000079">
    <property type="protein sequence ID" value="ROG98434.1"/>
    <property type="molecule type" value="Genomic_DNA"/>
</dbReference>
<evidence type="ECO:0000313" key="21">
    <source>
        <dbReference type="Proteomes" id="UP000282433"/>
    </source>
</evidence>
<dbReference type="Proteomes" id="UP000254340">
    <property type="component" value="Unassembled WGS sequence"/>
</dbReference>
<name>A0A099PPA7_KLEPN</name>
<dbReference type="Proteomes" id="UP000269921">
    <property type="component" value="Unassembled WGS sequence"/>
</dbReference>
<dbReference type="EMBL" id="UJRG01000004">
    <property type="protein sequence ID" value="SWT12179.1"/>
    <property type="molecule type" value="Genomic_DNA"/>
</dbReference>
<dbReference type="EMBL" id="UWVH01000001">
    <property type="protein sequence ID" value="VCV77952.1"/>
    <property type="molecule type" value="Genomic_DNA"/>
</dbReference>
<evidence type="ECO:0000256" key="3">
    <source>
        <dbReference type="ARBA" id="ARBA00022475"/>
    </source>
</evidence>
<dbReference type="EMBL" id="WJVL01000025">
    <property type="protein sequence ID" value="MRJ99166.1"/>
    <property type="molecule type" value="Genomic_DNA"/>
</dbReference>